<name>A0A176WJ55_MARPO</name>
<keyword evidence="2" id="KW-1185">Reference proteome</keyword>
<evidence type="ECO:0000313" key="1">
    <source>
        <dbReference type="EMBL" id="OAE33167.1"/>
    </source>
</evidence>
<accession>A0A176WJ55</accession>
<sequence>MTTMVNATLTKIQAKYMIISQQRSEIQQMFCCGLATVFANTTSVESDFSILKWEKYDRRTDLTCLALEGYSRLHWFITSLPLKTYSSCMESTNAIKFIKVTTTSRDAAAIYRTRYSDLTTEGSVDFVWGMGIGSSGSERARDECFRMAPFSVADLFGEDLVMPVQLLLLLRSCTSCASLRWSIGEIRKASRMDAGQIL</sequence>
<evidence type="ECO:0000313" key="2">
    <source>
        <dbReference type="Proteomes" id="UP000077202"/>
    </source>
</evidence>
<dbReference type="Proteomes" id="UP000077202">
    <property type="component" value="Unassembled WGS sequence"/>
</dbReference>
<reference evidence="1" key="1">
    <citation type="submission" date="2016-03" db="EMBL/GenBank/DDBJ databases">
        <title>Mechanisms controlling the formation of the plant cell surface in tip-growing cells are functionally conserved among land plants.</title>
        <authorList>
            <person name="Honkanen S."/>
            <person name="Jones V.A."/>
            <person name="Morieri G."/>
            <person name="Champion C."/>
            <person name="Hetherington A.J."/>
            <person name="Kelly S."/>
            <person name="Saint-Marcoux D."/>
            <person name="Proust H."/>
            <person name="Prescott H."/>
            <person name="Dolan L."/>
        </authorList>
    </citation>
    <scope>NUCLEOTIDE SEQUENCE [LARGE SCALE GENOMIC DNA]</scope>
    <source>
        <tissue evidence="1">Whole gametophyte</tissue>
    </source>
</reference>
<dbReference type="EMBL" id="LVLJ01000679">
    <property type="protein sequence ID" value="OAE33167.1"/>
    <property type="molecule type" value="Genomic_DNA"/>
</dbReference>
<organism evidence="1 2">
    <name type="scientific">Marchantia polymorpha subsp. ruderalis</name>
    <dbReference type="NCBI Taxonomy" id="1480154"/>
    <lineage>
        <taxon>Eukaryota</taxon>
        <taxon>Viridiplantae</taxon>
        <taxon>Streptophyta</taxon>
        <taxon>Embryophyta</taxon>
        <taxon>Marchantiophyta</taxon>
        <taxon>Marchantiopsida</taxon>
        <taxon>Marchantiidae</taxon>
        <taxon>Marchantiales</taxon>
        <taxon>Marchantiaceae</taxon>
        <taxon>Marchantia</taxon>
    </lineage>
</organism>
<gene>
    <name evidence="1" type="ORF">AXG93_4773s1400</name>
</gene>
<dbReference type="AlphaFoldDB" id="A0A176WJ55"/>
<protein>
    <submittedName>
        <fullName evidence="1">Uncharacterized protein</fullName>
    </submittedName>
</protein>
<proteinExistence type="predicted"/>
<comment type="caution">
    <text evidence="1">The sequence shown here is derived from an EMBL/GenBank/DDBJ whole genome shotgun (WGS) entry which is preliminary data.</text>
</comment>